<dbReference type="PRINTS" id="PR00032">
    <property type="entry name" value="HTHARAC"/>
</dbReference>
<evidence type="ECO:0000313" key="5">
    <source>
        <dbReference type="EMBL" id="UVI32006.1"/>
    </source>
</evidence>
<dbReference type="InterPro" id="IPR003313">
    <property type="entry name" value="AraC-bd"/>
</dbReference>
<name>A0ABY5SDH0_9BACL</name>
<dbReference type="InterPro" id="IPR018062">
    <property type="entry name" value="HTH_AraC-typ_CS"/>
</dbReference>
<organism evidence="5 6">
    <name type="scientific">Paenibacillus spongiae</name>
    <dbReference type="NCBI Taxonomy" id="2909671"/>
    <lineage>
        <taxon>Bacteria</taxon>
        <taxon>Bacillati</taxon>
        <taxon>Bacillota</taxon>
        <taxon>Bacilli</taxon>
        <taxon>Bacillales</taxon>
        <taxon>Paenibacillaceae</taxon>
        <taxon>Paenibacillus</taxon>
    </lineage>
</organism>
<dbReference type="InterPro" id="IPR037923">
    <property type="entry name" value="HTH-like"/>
</dbReference>
<dbReference type="PANTHER" id="PTHR43280">
    <property type="entry name" value="ARAC-FAMILY TRANSCRIPTIONAL REGULATOR"/>
    <property type="match status" value="1"/>
</dbReference>
<proteinExistence type="predicted"/>
<dbReference type="PROSITE" id="PS01124">
    <property type="entry name" value="HTH_ARAC_FAMILY_2"/>
    <property type="match status" value="1"/>
</dbReference>
<feature type="domain" description="HTH araC/xylS-type" evidence="4">
    <location>
        <begin position="189"/>
        <end position="287"/>
    </location>
</feature>
<sequence length="298" mass="34577">MNKELLEEKKMHGDASFPLQVYLAERRAGELFEPHWHESLEIIYILSGSATFTVDDDKYFLEADDYLFVNSDKIHGATFAETCRFQAIVFDLKMCLGTGLDICNHKYFNRMLERQLLLPDVIDKDSAIYPDIQQWIRQLYGKYEMKGNGYELYAKGLLTLIVASLIEHDQMIAPDKNRLNKTNQMNRLKLALNYMASHYQESIPVKNLADLSNMSLYYFCRYFKSVTGCTPVEYLNRLRIAKAETLLATTDKRVIDIAFESGFNSLNYFSEMYRRMKGINPSEARERARLSALNRIGV</sequence>
<dbReference type="RefSeq" id="WP_258388066.1">
    <property type="nucleotide sequence ID" value="NZ_CP091430.1"/>
</dbReference>
<dbReference type="InterPro" id="IPR014710">
    <property type="entry name" value="RmlC-like_jellyroll"/>
</dbReference>
<dbReference type="Proteomes" id="UP001057877">
    <property type="component" value="Chromosome"/>
</dbReference>
<dbReference type="Pfam" id="PF02311">
    <property type="entry name" value="AraC_binding"/>
    <property type="match status" value="1"/>
</dbReference>
<dbReference type="Pfam" id="PF12833">
    <property type="entry name" value="HTH_18"/>
    <property type="match status" value="1"/>
</dbReference>
<dbReference type="PROSITE" id="PS00041">
    <property type="entry name" value="HTH_ARAC_FAMILY_1"/>
    <property type="match status" value="1"/>
</dbReference>
<dbReference type="InterPro" id="IPR020449">
    <property type="entry name" value="Tscrpt_reg_AraC-type_HTH"/>
</dbReference>
<evidence type="ECO:0000256" key="3">
    <source>
        <dbReference type="ARBA" id="ARBA00023163"/>
    </source>
</evidence>
<keyword evidence="6" id="KW-1185">Reference proteome</keyword>
<keyword evidence="3" id="KW-0804">Transcription</keyword>
<dbReference type="SUPFAM" id="SSF46689">
    <property type="entry name" value="Homeodomain-like"/>
    <property type="match status" value="2"/>
</dbReference>
<protein>
    <submittedName>
        <fullName evidence="5">AraC family transcriptional regulator</fullName>
    </submittedName>
</protein>
<evidence type="ECO:0000313" key="6">
    <source>
        <dbReference type="Proteomes" id="UP001057877"/>
    </source>
</evidence>
<accession>A0ABY5SDH0</accession>
<evidence type="ECO:0000259" key="4">
    <source>
        <dbReference type="PROSITE" id="PS01124"/>
    </source>
</evidence>
<dbReference type="PANTHER" id="PTHR43280:SF28">
    <property type="entry name" value="HTH-TYPE TRANSCRIPTIONAL ACTIVATOR RHAS"/>
    <property type="match status" value="1"/>
</dbReference>
<dbReference type="InterPro" id="IPR018060">
    <property type="entry name" value="HTH_AraC"/>
</dbReference>
<dbReference type="EMBL" id="CP091430">
    <property type="protein sequence ID" value="UVI32006.1"/>
    <property type="molecule type" value="Genomic_DNA"/>
</dbReference>
<dbReference type="InterPro" id="IPR009057">
    <property type="entry name" value="Homeodomain-like_sf"/>
</dbReference>
<dbReference type="Gene3D" id="2.60.120.10">
    <property type="entry name" value="Jelly Rolls"/>
    <property type="match status" value="1"/>
</dbReference>
<keyword evidence="1" id="KW-0805">Transcription regulation</keyword>
<reference evidence="5" key="1">
    <citation type="submission" date="2022-01" db="EMBL/GenBank/DDBJ databases">
        <title>Paenibacillus spongiae sp. nov., isolated from marine sponge.</title>
        <authorList>
            <person name="Li Z."/>
            <person name="Zhang M."/>
        </authorList>
    </citation>
    <scope>NUCLEOTIDE SEQUENCE</scope>
    <source>
        <strain evidence="5">PHS-Z3</strain>
    </source>
</reference>
<dbReference type="Gene3D" id="1.10.10.60">
    <property type="entry name" value="Homeodomain-like"/>
    <property type="match status" value="2"/>
</dbReference>
<gene>
    <name evidence="5" type="ORF">L1F29_09405</name>
</gene>
<dbReference type="SUPFAM" id="SSF51215">
    <property type="entry name" value="Regulatory protein AraC"/>
    <property type="match status" value="1"/>
</dbReference>
<dbReference type="SMART" id="SM00342">
    <property type="entry name" value="HTH_ARAC"/>
    <property type="match status" value="1"/>
</dbReference>
<dbReference type="CDD" id="cd02208">
    <property type="entry name" value="cupin_RmlC-like"/>
    <property type="match status" value="1"/>
</dbReference>
<evidence type="ECO:0000256" key="2">
    <source>
        <dbReference type="ARBA" id="ARBA00023125"/>
    </source>
</evidence>
<keyword evidence="2" id="KW-0238">DNA-binding</keyword>
<evidence type="ECO:0000256" key="1">
    <source>
        <dbReference type="ARBA" id="ARBA00023015"/>
    </source>
</evidence>